<accession>A0A3Q8WVZ1</accession>
<dbReference type="InterPro" id="IPR027417">
    <property type="entry name" value="P-loop_NTPase"/>
</dbReference>
<name>A0A3Q8WVZ1_9ACTO</name>
<organism evidence="1 2">
    <name type="scientific">Flaviflexus salsibiostraticola</name>
    <dbReference type="NCBI Taxonomy" id="1282737"/>
    <lineage>
        <taxon>Bacteria</taxon>
        <taxon>Bacillati</taxon>
        <taxon>Actinomycetota</taxon>
        <taxon>Actinomycetes</taxon>
        <taxon>Actinomycetales</taxon>
        <taxon>Actinomycetaceae</taxon>
        <taxon>Flaviflexus</taxon>
    </lineage>
</organism>
<reference evidence="1 2" key="1">
    <citation type="submission" date="2018-12" db="EMBL/GenBank/DDBJ databases">
        <title>Complete genome sequence of Flaviflexus salsibiostraticola KCTC 33148.</title>
        <authorList>
            <person name="Bae J.-W."/>
        </authorList>
    </citation>
    <scope>NUCLEOTIDE SEQUENCE [LARGE SCALE GENOMIC DNA]</scope>
    <source>
        <strain evidence="1 2">KCTC 33148</strain>
    </source>
</reference>
<proteinExistence type="predicted"/>
<dbReference type="EMBL" id="CP034438">
    <property type="protein sequence ID" value="AZN30443.1"/>
    <property type="molecule type" value="Genomic_DNA"/>
</dbReference>
<gene>
    <name evidence="1" type="ORF">EJO69_09095</name>
</gene>
<sequence>MNDRVSHRRVRTQPLTTVLLRASTPELVTDVERLSHVAGVDMTAISLDADAPPAILTLAEEPGTARTVRASFNELFQPEFAGQHVSVNPRTEPADLLELFVAAGATQRGLIVGVIGAHGGAGVTVLSVMLARQLAHDGTSSLIDMDPLSPGYGILLSLDGSGKRWADIEKESGTLLPGRLVDSLPLWKGVRVLTGDERGAAPSTGRSGILAASAVSQVSAVTIVDLPRFALLRLSSSSEWLSWLDHLVIVCSADITCLAAAERVLPLTPPNLATTVVITGVKSIGQADDAAHQLHTEACPLRFERTFDGDIAHGMTPGDRLRSGSARDIRRIATRVLS</sequence>
<dbReference type="SUPFAM" id="SSF52540">
    <property type="entry name" value="P-loop containing nucleoside triphosphate hydrolases"/>
    <property type="match status" value="1"/>
</dbReference>
<protein>
    <submittedName>
        <fullName evidence="1">Uncharacterized protein</fullName>
    </submittedName>
</protein>
<dbReference type="KEGG" id="fsl:EJO69_09095"/>
<dbReference type="OrthoDB" id="3252838at2"/>
<evidence type="ECO:0000313" key="1">
    <source>
        <dbReference type="EMBL" id="AZN30443.1"/>
    </source>
</evidence>
<evidence type="ECO:0000313" key="2">
    <source>
        <dbReference type="Proteomes" id="UP000270021"/>
    </source>
</evidence>
<dbReference type="Gene3D" id="3.40.50.300">
    <property type="entry name" value="P-loop containing nucleotide triphosphate hydrolases"/>
    <property type="match status" value="1"/>
</dbReference>
<keyword evidence="2" id="KW-1185">Reference proteome</keyword>
<dbReference type="AlphaFoldDB" id="A0A3Q8WVZ1"/>
<dbReference type="RefSeq" id="WP_126041183.1">
    <property type="nucleotide sequence ID" value="NZ_CP034438.1"/>
</dbReference>
<dbReference type="Proteomes" id="UP000270021">
    <property type="component" value="Chromosome"/>
</dbReference>